<protein>
    <submittedName>
        <fullName evidence="2">Uncharacterized protein</fullName>
    </submittedName>
</protein>
<reference evidence="2 3" key="1">
    <citation type="submission" date="2022-10" db="EMBL/GenBank/DDBJ databases">
        <title>Erythrobacter sp. sf7 Genome sequencing.</title>
        <authorList>
            <person name="Park S."/>
        </authorList>
    </citation>
    <scope>NUCLEOTIDE SEQUENCE [LARGE SCALE GENOMIC DNA]</scope>
    <source>
        <strain evidence="3">sf7</strain>
    </source>
</reference>
<evidence type="ECO:0000256" key="1">
    <source>
        <dbReference type="SAM" id="Phobius"/>
    </source>
</evidence>
<keyword evidence="1" id="KW-1133">Transmembrane helix</keyword>
<feature type="transmembrane region" description="Helical" evidence="1">
    <location>
        <begin position="47"/>
        <end position="64"/>
    </location>
</feature>
<comment type="caution">
    <text evidence="2">The sequence shown here is derived from an EMBL/GenBank/DDBJ whole genome shotgun (WGS) entry which is preliminary data.</text>
</comment>
<keyword evidence="3" id="KW-1185">Reference proteome</keyword>
<sequence length="203" mass="21624">MRQAIYNVAVSAPGILVPNAIGVAGIAASLYPDATRKLVGGMTVEQVRLWAAAGIVVFLLYWVLRLALKPAPTSEEQPQIMAVSATGDRSVAFNGTNNGTIDTGDKHIHHAPPPFELTQQFMTDALAKLKAQAGDQTVIAFLSAGPDPEHFAMANSFAKFLADQGFEIAQRRHVNQGGIPGMAEKPFKIMAWGTLLAVGFDPT</sequence>
<dbReference type="Proteomes" id="UP001216558">
    <property type="component" value="Unassembled WGS sequence"/>
</dbReference>
<keyword evidence="1" id="KW-0472">Membrane</keyword>
<dbReference type="EMBL" id="JAQQXQ010000005">
    <property type="protein sequence ID" value="MDC8754583.1"/>
    <property type="molecule type" value="Genomic_DNA"/>
</dbReference>
<proteinExistence type="predicted"/>
<accession>A0ABT5JP68</accession>
<gene>
    <name evidence="2" type="ORF">OIK40_08015</name>
</gene>
<evidence type="ECO:0000313" key="3">
    <source>
        <dbReference type="Proteomes" id="UP001216558"/>
    </source>
</evidence>
<feature type="transmembrane region" description="Helical" evidence="1">
    <location>
        <begin position="5"/>
        <end position="27"/>
    </location>
</feature>
<keyword evidence="1" id="KW-0812">Transmembrane</keyword>
<evidence type="ECO:0000313" key="2">
    <source>
        <dbReference type="EMBL" id="MDC8754583.1"/>
    </source>
</evidence>
<organism evidence="2 3">
    <name type="scientific">Erythrobacter fulvus</name>
    <dbReference type="NCBI Taxonomy" id="2987523"/>
    <lineage>
        <taxon>Bacteria</taxon>
        <taxon>Pseudomonadati</taxon>
        <taxon>Pseudomonadota</taxon>
        <taxon>Alphaproteobacteria</taxon>
        <taxon>Sphingomonadales</taxon>
        <taxon>Erythrobacteraceae</taxon>
        <taxon>Erythrobacter/Porphyrobacter group</taxon>
        <taxon>Erythrobacter</taxon>
    </lineage>
</organism>
<dbReference type="RefSeq" id="WP_273677630.1">
    <property type="nucleotide sequence ID" value="NZ_JAQQXQ010000005.1"/>
</dbReference>
<name>A0ABT5JP68_9SPHN</name>